<proteinExistence type="predicted"/>
<dbReference type="InterPro" id="IPR000073">
    <property type="entry name" value="AB_hydrolase_1"/>
</dbReference>
<dbReference type="PANTHER" id="PTHR43433:SF5">
    <property type="entry name" value="AB HYDROLASE-1 DOMAIN-CONTAINING PROTEIN"/>
    <property type="match status" value="1"/>
</dbReference>
<comment type="caution">
    <text evidence="2">The sequence shown here is derived from an EMBL/GenBank/DDBJ whole genome shotgun (WGS) entry which is preliminary data.</text>
</comment>
<dbReference type="EMBL" id="JANBPT010000027">
    <property type="protein sequence ID" value="KAJ1929679.1"/>
    <property type="molecule type" value="Genomic_DNA"/>
</dbReference>
<dbReference type="OrthoDB" id="19657at2759"/>
<feature type="domain" description="AB hydrolase-1" evidence="1">
    <location>
        <begin position="66"/>
        <end position="325"/>
    </location>
</feature>
<sequence>MECSQPSQPSSSDIFETKPSLVNLPPATFAETLDCQAYFIVPARPNDGSIEFRLYYELHGHGPRHVVFISGFGTNLAAWEYQVRYFATRPEYQILIFDTRGVGRSDTPPGFSTTKAMAHDTLALLDHLGWTADVHVVGCSLGGMVAQEMAIVGDLDRFASFTFTSTTMGRRCFSITTSYQFVRFVLARSNSEKVHLSKGLVFPFFWLEQPCTDLGGNLKLVGRVHTNLDFVHESGMDLDAFTPINTLQEFLGHLSAPMRHWVSPNQLQPLRDHPRVRCLILTGTDDRVIPCADSLLLATHLRAPTLVFPGSGHALALEQFRRFNAALDQHFSGGNVIAV</sequence>
<dbReference type="Proteomes" id="UP001150569">
    <property type="component" value="Unassembled WGS sequence"/>
</dbReference>
<gene>
    <name evidence="2" type="ORF">IWQ60_000953</name>
</gene>
<dbReference type="AlphaFoldDB" id="A0A9W8AK65"/>
<dbReference type="Pfam" id="PF12697">
    <property type="entry name" value="Abhydrolase_6"/>
    <property type="match status" value="1"/>
</dbReference>
<evidence type="ECO:0000259" key="1">
    <source>
        <dbReference type="Pfam" id="PF12697"/>
    </source>
</evidence>
<dbReference type="InterPro" id="IPR050471">
    <property type="entry name" value="AB_hydrolase"/>
</dbReference>
<accession>A0A9W8AK65</accession>
<protein>
    <recommendedName>
        <fullName evidence="1">AB hydrolase-1 domain-containing protein</fullName>
    </recommendedName>
</protein>
<dbReference type="SUPFAM" id="SSF53474">
    <property type="entry name" value="alpha/beta-Hydrolases"/>
    <property type="match status" value="1"/>
</dbReference>
<dbReference type="PANTHER" id="PTHR43433">
    <property type="entry name" value="HYDROLASE, ALPHA/BETA FOLD FAMILY PROTEIN"/>
    <property type="match status" value="1"/>
</dbReference>
<reference evidence="2" key="1">
    <citation type="submission" date="2022-07" db="EMBL/GenBank/DDBJ databases">
        <title>Phylogenomic reconstructions and comparative analyses of Kickxellomycotina fungi.</title>
        <authorList>
            <person name="Reynolds N.K."/>
            <person name="Stajich J.E."/>
            <person name="Barry K."/>
            <person name="Grigoriev I.V."/>
            <person name="Crous P."/>
            <person name="Smith M.E."/>
        </authorList>
    </citation>
    <scope>NUCLEOTIDE SEQUENCE</scope>
    <source>
        <strain evidence="2">RSA 861</strain>
    </source>
</reference>
<name>A0A9W8AK65_9FUNG</name>
<evidence type="ECO:0000313" key="2">
    <source>
        <dbReference type="EMBL" id="KAJ1929679.1"/>
    </source>
</evidence>
<evidence type="ECO:0000313" key="3">
    <source>
        <dbReference type="Proteomes" id="UP001150569"/>
    </source>
</evidence>
<dbReference type="Gene3D" id="3.40.50.1820">
    <property type="entry name" value="alpha/beta hydrolase"/>
    <property type="match status" value="1"/>
</dbReference>
<organism evidence="2 3">
    <name type="scientific">Tieghemiomyces parasiticus</name>
    <dbReference type="NCBI Taxonomy" id="78921"/>
    <lineage>
        <taxon>Eukaryota</taxon>
        <taxon>Fungi</taxon>
        <taxon>Fungi incertae sedis</taxon>
        <taxon>Zoopagomycota</taxon>
        <taxon>Kickxellomycotina</taxon>
        <taxon>Dimargaritomycetes</taxon>
        <taxon>Dimargaritales</taxon>
        <taxon>Dimargaritaceae</taxon>
        <taxon>Tieghemiomyces</taxon>
    </lineage>
</organism>
<keyword evidence="3" id="KW-1185">Reference proteome</keyword>
<dbReference type="InterPro" id="IPR029058">
    <property type="entry name" value="AB_hydrolase_fold"/>
</dbReference>